<evidence type="ECO:0000256" key="1">
    <source>
        <dbReference type="SAM" id="MobiDB-lite"/>
    </source>
</evidence>
<organism evidence="2 3">
    <name type="scientific">Methylobacterium persicinum</name>
    <dbReference type="NCBI Taxonomy" id="374426"/>
    <lineage>
        <taxon>Bacteria</taxon>
        <taxon>Pseudomonadati</taxon>
        <taxon>Pseudomonadota</taxon>
        <taxon>Alphaproteobacteria</taxon>
        <taxon>Hyphomicrobiales</taxon>
        <taxon>Methylobacteriaceae</taxon>
        <taxon>Methylobacterium</taxon>
    </lineage>
</organism>
<reference evidence="2 3" key="1">
    <citation type="submission" date="2023-07" db="EMBL/GenBank/DDBJ databases">
        <title>Genomic Encyclopedia of Type Strains, Phase IV (KMG-IV): sequencing the most valuable type-strain genomes for metagenomic binning, comparative biology and taxonomic classification.</title>
        <authorList>
            <person name="Goeker M."/>
        </authorList>
    </citation>
    <scope>NUCLEOTIDE SEQUENCE [LARGE SCALE GENOMIC DNA]</scope>
    <source>
        <strain evidence="2 3">DSM 19562</strain>
    </source>
</reference>
<protein>
    <submittedName>
        <fullName evidence="2">Uncharacterized protein</fullName>
    </submittedName>
</protein>
<dbReference type="Proteomes" id="UP001236369">
    <property type="component" value="Unassembled WGS sequence"/>
</dbReference>
<dbReference type="Pfam" id="PF21973">
    <property type="entry name" value="DUF6925"/>
    <property type="match status" value="1"/>
</dbReference>
<gene>
    <name evidence="2" type="ORF">QO016_002488</name>
</gene>
<comment type="caution">
    <text evidence="2">The sequence shown here is derived from an EMBL/GenBank/DDBJ whole genome shotgun (WGS) entry which is preliminary data.</text>
</comment>
<dbReference type="RefSeq" id="WP_238252594.1">
    <property type="nucleotide sequence ID" value="NZ_BPQX01000056.1"/>
</dbReference>
<name>A0ABU0HNB4_9HYPH</name>
<feature type="region of interest" description="Disordered" evidence="1">
    <location>
        <begin position="273"/>
        <end position="321"/>
    </location>
</feature>
<dbReference type="EMBL" id="JAUSVV010000004">
    <property type="protein sequence ID" value="MDQ0442991.1"/>
    <property type="molecule type" value="Genomic_DNA"/>
</dbReference>
<keyword evidence="3" id="KW-1185">Reference proteome</keyword>
<proteinExistence type="predicted"/>
<evidence type="ECO:0000313" key="2">
    <source>
        <dbReference type="EMBL" id="MDQ0442991.1"/>
    </source>
</evidence>
<evidence type="ECO:0000313" key="3">
    <source>
        <dbReference type="Proteomes" id="UP001236369"/>
    </source>
</evidence>
<sequence>MDGQAFRGCDGAVADLLRQALNDPGTSWSLGSFGALATFRRDGDELAVPPADGRWGWVTERGAIALRPDGALRPVAYETAFSGGWNHAVALCLPEGACAMAGRGVVTELSPDAQAARTGDRAAILFDLGLGLRAVDVCVRSADPDLLAILRAACGQTPFAAGPSLLTRIAAASPHRVFVTRIGRIEVFAPIPGPGESTPAGPRTHLLPEILRAGRTHAATAPIPPGLVPCGALHPPHPCKDALGRAMPFSRERHEAFQRLLDAWGDPALVAAKRAAEAGDEPPPGPGPRGRYLRAARRAAEVQAPHLRGDGSGAASLSRDA</sequence>
<accession>A0ABU0HNB4</accession>
<dbReference type="InterPro" id="IPR053838">
    <property type="entry name" value="DUF6925"/>
</dbReference>